<dbReference type="Pfam" id="PF07396">
    <property type="entry name" value="Porin_O_P"/>
    <property type="match status" value="1"/>
</dbReference>
<keyword evidence="2" id="KW-0812">Transmembrane</keyword>
<organism evidence="3 4">
    <name type="scientific">Candidatus Nitrosoglobus terrae</name>
    <dbReference type="NCBI Taxonomy" id="1630141"/>
    <lineage>
        <taxon>Bacteria</taxon>
        <taxon>Pseudomonadati</taxon>
        <taxon>Pseudomonadota</taxon>
        <taxon>Gammaproteobacteria</taxon>
        <taxon>Chromatiales</taxon>
        <taxon>Chromatiaceae</taxon>
        <taxon>Candidatus Nitrosoglobus</taxon>
    </lineage>
</organism>
<evidence type="ECO:0000313" key="3">
    <source>
        <dbReference type="EMBL" id="BAW79985.1"/>
    </source>
</evidence>
<dbReference type="OrthoDB" id="9807854at2"/>
<dbReference type="EMBL" id="AP014836">
    <property type="protein sequence ID" value="BAW79985.1"/>
    <property type="molecule type" value="Genomic_DNA"/>
</dbReference>
<gene>
    <name evidence="3" type="ORF">TAO_0615</name>
</gene>
<dbReference type="AlphaFoldDB" id="A0A1Q2SLG8"/>
<keyword evidence="2" id="KW-0472">Membrane</keyword>
<name>A0A1Q2SLG8_9GAMM</name>
<dbReference type="InterPro" id="IPR023614">
    <property type="entry name" value="Porin_dom_sf"/>
</dbReference>
<keyword evidence="2" id="KW-1133">Transmembrane helix</keyword>
<sequence length="502" mass="55631">MKPHKTKTLITYSIILGSINLLGFPIYASAKALSESSKSKPRKEQEISKKERQEREAKLLTITNANLKNEANKKDSPGFTLGNMENIELTKNIRLGETGLEIKSDNGNFKLGIGGFEQGDSQVNFNADNTGLQDGIIPRRTRIRLDGFVFKNINYKIEYDFARVVGSPIAVGGITEAWLGYANFPLKPLTIKIGQIKEPLTLASSTSDRYLAFIERSLFLNAFVENPNPYKLGVSAESYGTRWSVRAALQTQNTALGTAILDNTAYQAVGRGTFLPYYNGLTQFLHIGVSGGRTWMRNVFNPTTGKLESAPLFFSSQPFANVDRTPFANTGLLTTNLGPGHKALESYTRFGAELALVEGPFSFQTEYMQTALAGVGYSGKDVLEGSYALISYFLTGESRAYDNKSGAFTRVKPKHNFDLNGGWGAWEIAIRWDQLAMNTQDVNGGNTQTAVIAFNWYLNRHLRLMADYGVVIHESARKTNPVIARFNGLNPSILEFRMQADW</sequence>
<evidence type="ECO:0000256" key="1">
    <source>
        <dbReference type="SAM" id="MobiDB-lite"/>
    </source>
</evidence>
<reference evidence="3 4" key="1">
    <citation type="journal article" date="2017" name="ISME J.">
        <title>An acid-tolerant ammonia-oxidizing ?-proteobacterium from soil.</title>
        <authorList>
            <person name="Hayatsu M."/>
            <person name="Tago K."/>
            <person name="Uchiyama I."/>
            <person name="Toyoda A."/>
            <person name="Wang Y."/>
            <person name="Shimomura Y."/>
            <person name="Okubo T."/>
            <person name="Kurisu F."/>
            <person name="Hirono Y."/>
            <person name="Nonaka K."/>
            <person name="Akiyama H."/>
            <person name="Itoh T."/>
            <person name="Takami H."/>
        </authorList>
    </citation>
    <scope>NUCLEOTIDE SEQUENCE [LARGE SCALE GENOMIC DNA]</scope>
    <source>
        <strain evidence="3 4">TAO100</strain>
    </source>
</reference>
<evidence type="ECO:0000313" key="4">
    <source>
        <dbReference type="Proteomes" id="UP000243679"/>
    </source>
</evidence>
<evidence type="ECO:0000256" key="2">
    <source>
        <dbReference type="SAM" id="Phobius"/>
    </source>
</evidence>
<protein>
    <submittedName>
        <fullName evidence="3">Phosphate-selective porin O and P</fullName>
    </submittedName>
</protein>
<dbReference type="KEGG" id="ntt:TAO_0615"/>
<proteinExistence type="predicted"/>
<feature type="compositionally biased region" description="Basic and acidic residues" evidence="1">
    <location>
        <begin position="42"/>
        <end position="54"/>
    </location>
</feature>
<dbReference type="Gene3D" id="2.40.160.10">
    <property type="entry name" value="Porin"/>
    <property type="match status" value="1"/>
</dbReference>
<accession>A0A1Q2SLG8</accession>
<dbReference type="Proteomes" id="UP000243679">
    <property type="component" value="Chromosome"/>
</dbReference>
<keyword evidence="4" id="KW-1185">Reference proteome</keyword>
<feature type="region of interest" description="Disordered" evidence="1">
    <location>
        <begin position="34"/>
        <end position="54"/>
    </location>
</feature>
<dbReference type="InterPro" id="IPR010870">
    <property type="entry name" value="Porin_O/P"/>
</dbReference>
<dbReference type="RefSeq" id="WP_096526578.1">
    <property type="nucleotide sequence ID" value="NZ_AP014836.1"/>
</dbReference>
<feature type="transmembrane region" description="Helical" evidence="2">
    <location>
        <begin position="9"/>
        <end position="28"/>
    </location>
</feature>